<feature type="domain" description="SANT" evidence="21">
    <location>
        <begin position="435"/>
        <end position="486"/>
    </location>
</feature>
<evidence type="ECO:0000256" key="18">
    <source>
        <dbReference type="ARBA" id="ARBA00065205"/>
    </source>
</evidence>
<dbReference type="PROSITE" id="PS51294">
    <property type="entry name" value="HTH_MYB"/>
    <property type="match status" value="1"/>
</dbReference>
<evidence type="ECO:0000256" key="9">
    <source>
        <dbReference type="ARBA" id="ARBA00022990"/>
    </source>
</evidence>
<feature type="compositionally biased region" description="Basic and acidic residues" evidence="19">
    <location>
        <begin position="2038"/>
        <end position="2055"/>
    </location>
</feature>
<dbReference type="Gene3D" id="1.10.10.60">
    <property type="entry name" value="Homeodomain-like"/>
    <property type="match status" value="1"/>
</dbReference>
<keyword evidence="8" id="KW-0156">Chromatin regulator</keyword>
<keyword evidence="7" id="KW-0832">Ubl conjugation</keyword>
<feature type="compositionally biased region" description="Polar residues" evidence="19">
    <location>
        <begin position="759"/>
        <end position="771"/>
    </location>
</feature>
<feature type="compositionally biased region" description="Basic and acidic residues" evidence="19">
    <location>
        <begin position="1753"/>
        <end position="1767"/>
    </location>
</feature>
<evidence type="ECO:0000256" key="15">
    <source>
        <dbReference type="ARBA" id="ARBA00023242"/>
    </source>
</evidence>
<feature type="region of interest" description="Disordered" evidence="19">
    <location>
        <begin position="206"/>
        <end position="231"/>
    </location>
</feature>
<dbReference type="GO" id="GO:0017053">
    <property type="term" value="C:transcription repressor complex"/>
    <property type="evidence" value="ECO:0007669"/>
    <property type="project" value="UniProtKB-ARBA"/>
</dbReference>
<evidence type="ECO:0000256" key="12">
    <source>
        <dbReference type="ARBA" id="ARBA00023108"/>
    </source>
</evidence>
<keyword evidence="12" id="KW-0090">Biological rhythms</keyword>
<feature type="region of interest" description="Disordered" evidence="19">
    <location>
        <begin position="1447"/>
        <end position="1499"/>
    </location>
</feature>
<sequence length="2353" mass="261310">MSSSGYPPNQGAFSTEQSRYPTHSVQYTFPSTRHQQEFAVPDYRSSHLEVSQATQLLQQQQQQLRRRPSLLSEFHPGSDRPQERRTGYEQQFHPGPSQTDHDSLDTKRPRLEQVSDSHFQRVNTAAVLPLVHPLQEGLRSSDIKKEPAFGGKHEGPSSPIPGQPCGEDQNASPSKLSKEELIQSMDRVDREIAKVEQQILKLKKKQQQLEEEAAKPPEPERPVSPPPVEQKHRSIVQIIYDENRKKAEEAHKIFEGLGPKVELPLYNQPSDTKVYHENIKTNQVMRKKLILFFKRRNHARKQREQKICQRYDQLMEAWEKKVDRIENNPRRKAKESKTREYYEKQFPEIRKQREQQERFQRVGQRGAGLSATIARSEHEISEIIDGLSEQENNEKQMRQLSVIPPMMFDAEQRRVKFINMNGLMEDPMKVYKDRQFMNVWTDHEKEIFKEKFVQHPKNFGLIASYLERKNVPDCVLYYYLTKKNENYKALVRRNYGKRRGRNQQQIARPSQEEKVEEKVEEEKAEKTEKREEEKKDEEEKDEKEESKENTKEKDKTEVAPEETEEREQATPRGRKTANSQGRRKGRITRSMTNEAAAANAAAAAATEEPPPPLPPPPEPSSAEPVETSRWTEEEMEVAKKGLVEHGRNWAAIAKMVGTKSEAQCKNFYFNYKRRHNLDNLLQQHKQKSSRRPREERDVSQCESVASTVSAQEDEDIEASNEEENPEDSEGAENSSDTESAPSPLPAEAVKPSEDAVSEGTVSRITTETAAEQESAIKTAPSASPSAATQLHTKVEPIDTEMRLPENIQVKIESETKERDMEKPKEKSEPEEMDYTLTQQTATARQETHSDNDSSATCSADEDVDGEPERQRIFTMDSKPSLLNPTGSILVSSTIKQGQMDLQQLHHRAAVIPPMVSCSPCTVPVGTPVSGYALYQRHIKAIMHESALLEEQRQRQEQLDMEYRSSVSPCGTSKSPSMEWEVLQPAPHQVITNIPEGVRLSTTRPTRPPPPLIPSSKTSVPSEKPSFIMGGSISQGTPGTYLTSHSQASYVQEPAKPSVGSISLGLPRQQESAKPATIPYIKQEEFSPRGQNSQPEGLLVRAQHEGVVRGTTTTIQEGSITRGTPTNKVSVETMPSLRGSITQGTPALSQSGIAADALLKGTITRLATEDSSPEKCRDESTTKGHVIYEGKSGHILSYDTAIKNVREGTRSPRTAHEMGLKRSYDTMEGNIKQGMPMRESPVSAPLEGLICRALPRGSPHAELKERTVLSGSIMQGTPRTTAESFEDGLKYPKQIKRESPPIRTFEGAITKGKPYDGVTTIKEMGRSIHEIPRQDLLSQESRKTPEIVQTARPIIEGSISQGTPIKYESNSGQSAIKHNVKSLITGPSKLPRGMPQLEMMPENMKVVERGKYEELSPGIYDDTNARRTPVNYQSSMSRSSPMMNRVTEAGMSSGKSTNHERKTPLTPTQRESVPAKSPVPGVDPVVAHSPFDPHHRGATPEVYRSHLPPHLDPAMPFHRALDPAAAAYLFQRQLSPTPGYPSQYQLYAMENTRQTILNDYITSQQMQVNLRPDVTRGLSPREQTLALPYAGARGIIDLNNMAPTILVPHPGGTSTPPMERITYIPGTQLTFPPRPYNPASLSPAAVPTELYLRPGTEQPGRPGSHGYVRSPSPSVRTQENILQQRPSIFQGTNGTSVITPLDPAAQLRIMQLTPGAPTITPGLPTSRYNTAADALAALVDAAASAPQMEVAKAKENKHEGSRIEENMGRRSAVVTEQQPQVEQKVLDTEKRPVQCPYTSAAFSSGKSQGQSSSSVVYSEAGKEKGHSKSRYEEELRTRGKTTITAANFIDVIITRQIASDKDARDRGSQSSDSSSSLSSHRYEPPGDAIEVITPANSPAPAQEKLQPYQQEVPKSNQAENDPNRQYEGSFHRYRPQQESPSPQQPPPPSSQAEGMAHVPRTRLITLNDHICQIITQDFARNQSASQTSLQPPTSTFQNSASVASPTPLRAKAPNRYSPELQSQSVHHQRSAARVSPENLSDKGRGRPGKSPERSHVSSESYEPISPPQVPVVHEKQDNVLLLSQRSEPTEQRTDSRSPGSISYLPSFFTKLESTSPMVKSKKQEIFRKLNSSGGGDSDMATAQPGTEIFNLPAVTTSGAVSSRGHSFADPASNLGLEDIIRKALMGNFDDKGEDHGVVMSQPIGVAPGSSNPAVSANSETRREEANPSPNSGLGVGKQKLIGKSSSRKSKSPIPGQGYLGTERPSSVSSVHSEGDYHRQTPVWAWEDRPSSTGSTQFPYNPLTMRMLSSTPPTSIACAPPSMSQATTHQQNRIWEREPAPLLSAQYETLSDSDD</sequence>
<feature type="compositionally biased region" description="Basic and acidic residues" evidence="19">
    <location>
        <begin position="510"/>
        <end position="533"/>
    </location>
</feature>
<dbReference type="Pfam" id="PF00249">
    <property type="entry name" value="Myb_DNA-binding"/>
    <property type="match status" value="1"/>
</dbReference>
<dbReference type="GO" id="GO:0005829">
    <property type="term" value="C:cytosol"/>
    <property type="evidence" value="ECO:0007669"/>
    <property type="project" value="UniProtKB-ARBA"/>
</dbReference>
<comment type="similarity">
    <text evidence="2">Belongs to the N-CoR nuclear receptor corepressors family.</text>
</comment>
<dbReference type="EMBL" id="AKHW03003672">
    <property type="protein sequence ID" value="KYO33796.1"/>
    <property type="molecule type" value="Genomic_DNA"/>
</dbReference>
<feature type="compositionally biased region" description="Low complexity" evidence="19">
    <location>
        <begin position="1798"/>
        <end position="1817"/>
    </location>
</feature>
<keyword evidence="9" id="KW-0007">Acetylation</keyword>
<dbReference type="GO" id="GO:1902532">
    <property type="term" value="P:negative regulation of intracellular signal transduction"/>
    <property type="evidence" value="ECO:0007669"/>
    <property type="project" value="UniProtKB-ARBA"/>
</dbReference>
<comment type="caution">
    <text evidence="23">The sequence shown here is derived from an EMBL/GenBank/DDBJ whole genome shotgun (WGS) entry which is preliminary data.</text>
</comment>
<dbReference type="GO" id="GO:0006325">
    <property type="term" value="P:chromatin organization"/>
    <property type="evidence" value="ECO:0007669"/>
    <property type="project" value="UniProtKB-KW"/>
</dbReference>
<dbReference type="FunFam" id="1.20.58.1880:FF:000004">
    <property type="entry name" value="nuclear receptor corepressor 1 isoform X4"/>
    <property type="match status" value="1"/>
</dbReference>
<dbReference type="GO" id="GO:0048511">
    <property type="term" value="P:rhythmic process"/>
    <property type="evidence" value="ECO:0007669"/>
    <property type="project" value="UniProtKB-KW"/>
</dbReference>
<dbReference type="GO" id="GO:0003677">
    <property type="term" value="F:DNA binding"/>
    <property type="evidence" value="ECO:0007669"/>
    <property type="project" value="UniProtKB-KW"/>
</dbReference>
<dbReference type="Pfam" id="PF15784">
    <property type="entry name" value="GPS2_interact"/>
    <property type="match status" value="1"/>
</dbReference>
<feature type="compositionally biased region" description="Low complexity" evidence="19">
    <location>
        <begin position="592"/>
        <end position="607"/>
    </location>
</feature>
<feature type="region of interest" description="Disordered" evidence="19">
    <location>
        <begin position="2192"/>
        <end position="2330"/>
    </location>
</feature>
<dbReference type="GO" id="GO:0046966">
    <property type="term" value="F:nuclear thyroid hormone receptor binding"/>
    <property type="evidence" value="ECO:0007669"/>
    <property type="project" value="TreeGrafter"/>
</dbReference>
<evidence type="ECO:0000259" key="21">
    <source>
        <dbReference type="PROSITE" id="PS51293"/>
    </source>
</evidence>
<keyword evidence="6" id="KW-0677">Repeat</keyword>
<dbReference type="InterPro" id="IPR031557">
    <property type="entry name" value="N-CoR_GPS2_interact"/>
</dbReference>
<keyword evidence="4" id="KW-1017">Isopeptide bond</keyword>
<gene>
    <name evidence="23" type="primary">NCOR1</name>
    <name evidence="23" type="ORF">Y1Q_0015325</name>
</gene>
<feature type="compositionally biased region" description="Polar residues" evidence="19">
    <location>
        <begin position="1906"/>
        <end position="1919"/>
    </location>
</feature>
<dbReference type="PANTHER" id="PTHR13992">
    <property type="entry name" value="NUCLEAR RECEPTOR CO-REPRESSOR RELATED NCOR"/>
    <property type="match status" value="1"/>
</dbReference>
<feature type="domain" description="HTH myb-type" evidence="22">
    <location>
        <begin position="629"/>
        <end position="676"/>
    </location>
</feature>
<keyword evidence="14" id="KW-0804">Transcription</keyword>
<evidence type="ECO:0000256" key="11">
    <source>
        <dbReference type="ARBA" id="ARBA00023054"/>
    </source>
</evidence>
<evidence type="ECO:0000256" key="6">
    <source>
        <dbReference type="ARBA" id="ARBA00022737"/>
    </source>
</evidence>
<feature type="region of interest" description="Disordered" evidence="19">
    <location>
        <begin position="1651"/>
        <end position="1677"/>
    </location>
</feature>
<feature type="region of interest" description="Disordered" evidence="19">
    <location>
        <begin position="1753"/>
        <end position="1836"/>
    </location>
</feature>
<dbReference type="GO" id="GO:0005654">
    <property type="term" value="C:nucleoplasm"/>
    <property type="evidence" value="ECO:0007669"/>
    <property type="project" value="UniProtKB-ARBA"/>
</dbReference>
<dbReference type="InterPro" id="IPR001005">
    <property type="entry name" value="SANT/Myb"/>
</dbReference>
<feature type="compositionally biased region" description="Basic and acidic residues" evidence="19">
    <location>
        <begin position="139"/>
        <end position="155"/>
    </location>
</feature>
<feature type="compositionally biased region" description="Polar residues" evidence="19">
    <location>
        <begin position="2207"/>
        <end position="2217"/>
    </location>
</feature>
<evidence type="ECO:0000256" key="3">
    <source>
        <dbReference type="ARBA" id="ARBA00022491"/>
    </source>
</evidence>
<feature type="compositionally biased region" description="Polar residues" evidence="19">
    <location>
        <begin position="700"/>
        <end position="710"/>
    </location>
</feature>
<evidence type="ECO:0000256" key="1">
    <source>
        <dbReference type="ARBA" id="ARBA00004123"/>
    </source>
</evidence>
<organism evidence="23 24">
    <name type="scientific">Alligator mississippiensis</name>
    <name type="common">American alligator</name>
    <dbReference type="NCBI Taxonomy" id="8496"/>
    <lineage>
        <taxon>Eukaryota</taxon>
        <taxon>Metazoa</taxon>
        <taxon>Chordata</taxon>
        <taxon>Craniata</taxon>
        <taxon>Vertebrata</taxon>
        <taxon>Euteleostomi</taxon>
        <taxon>Archelosauria</taxon>
        <taxon>Archosauria</taxon>
        <taxon>Crocodylia</taxon>
        <taxon>Alligatoridae</taxon>
        <taxon>Alligatorinae</taxon>
        <taxon>Alligator</taxon>
    </lineage>
</organism>
<dbReference type="SUPFAM" id="SSF46689">
    <property type="entry name" value="Homeodomain-like"/>
    <property type="match status" value="2"/>
</dbReference>
<feature type="compositionally biased region" description="Polar residues" evidence="19">
    <location>
        <begin position="1"/>
        <end position="33"/>
    </location>
</feature>
<evidence type="ECO:0000256" key="2">
    <source>
        <dbReference type="ARBA" id="ARBA00010097"/>
    </source>
</evidence>
<name>A0A151NAI5_ALLMI</name>
<comment type="subunit">
    <text evidence="18">Forms a large corepressor complex that contains SIN3A/B and histone deacetylases HDAC1 and HDAC2. This complex associates with the thyroid receptor (TR) and the retinoid acid receptor (RAR) in the absence of ligand. Interacts directly with RARA; the interaction is facilitated with RARA trimethylation. Component of the N-Cor repressor complex, at least composed of CBFA2T3, HEXIM1, NCOR1, NCOR2, HDAC3, TBL1X, TBL1XR1, CORO2A and GPS2. Interacts with ZBTB33; the interaction serves to recruit the N-CoR complex to promoter regions containing methylated CpG dinucleotides. Interacts with TRIM28 and KDM3A. Interacts (via the RD1 domain) with BAZ1A (via its N-terminal); the interaction corepresses a number of NCOR1-regulated genes. Interacts with BCL6, C1D, DACH1, HEXIM1, HDAC7, RORA, RORC, SAP30, SIAH2, SIN3A and SIN3B. May interact with DEAF1. Interacts with RXRA. Interacts with SETD5. Interacts with VDR. Interacts with ZBTB7A. Interacts with AR. Interacts with HDAC3.</text>
</comment>
<feature type="compositionally biased region" description="Basic and acidic residues" evidence="19">
    <location>
        <begin position="543"/>
        <end position="558"/>
    </location>
</feature>
<feature type="compositionally biased region" description="Polar residues" evidence="19">
    <location>
        <begin position="2320"/>
        <end position="2330"/>
    </location>
</feature>
<feature type="compositionally biased region" description="Pro residues" evidence="19">
    <location>
        <begin position="608"/>
        <end position="619"/>
    </location>
</feature>
<dbReference type="GO" id="GO:0000785">
    <property type="term" value="C:chromatin"/>
    <property type="evidence" value="ECO:0007669"/>
    <property type="project" value="TreeGrafter"/>
</dbReference>
<keyword evidence="13" id="KW-0238">DNA-binding</keyword>
<feature type="region of interest" description="Disordered" evidence="19">
    <location>
        <begin position="1858"/>
        <end position="1954"/>
    </location>
</feature>
<evidence type="ECO:0000259" key="20">
    <source>
        <dbReference type="PROSITE" id="PS50090"/>
    </source>
</evidence>
<evidence type="ECO:0000256" key="4">
    <source>
        <dbReference type="ARBA" id="ARBA00022499"/>
    </source>
</evidence>
<dbReference type="InterPro" id="IPR009057">
    <property type="entry name" value="Homeodomain-like_sf"/>
</dbReference>
<dbReference type="CDD" id="cd00167">
    <property type="entry name" value="SANT"/>
    <property type="match status" value="2"/>
</dbReference>
<evidence type="ECO:0000256" key="5">
    <source>
        <dbReference type="ARBA" id="ARBA00022553"/>
    </source>
</evidence>
<evidence type="ECO:0000256" key="7">
    <source>
        <dbReference type="ARBA" id="ARBA00022843"/>
    </source>
</evidence>
<feature type="compositionally biased region" description="Basic and acidic residues" evidence="19">
    <location>
        <begin position="1819"/>
        <end position="1836"/>
    </location>
</feature>
<dbReference type="Proteomes" id="UP000050525">
    <property type="component" value="Unassembled WGS sequence"/>
</dbReference>
<keyword evidence="5" id="KW-0597">Phosphoprotein</keyword>
<feature type="region of interest" description="Disordered" evidence="19">
    <location>
        <begin position="998"/>
        <end position="1022"/>
    </location>
</feature>
<keyword evidence="24" id="KW-1185">Reference proteome</keyword>
<feature type="compositionally biased region" description="Acidic residues" evidence="19">
    <location>
        <begin position="711"/>
        <end position="730"/>
    </location>
</feature>
<reference evidence="23 24" key="1">
    <citation type="journal article" date="2012" name="Genome Biol.">
        <title>Sequencing three crocodilian genomes to illuminate the evolution of archosaurs and amniotes.</title>
        <authorList>
            <person name="St John J.A."/>
            <person name="Braun E.L."/>
            <person name="Isberg S.R."/>
            <person name="Miles L.G."/>
            <person name="Chong A.Y."/>
            <person name="Gongora J."/>
            <person name="Dalzell P."/>
            <person name="Moran C."/>
            <person name="Bed'hom B."/>
            <person name="Abzhanov A."/>
            <person name="Burgess S.C."/>
            <person name="Cooksey A.M."/>
            <person name="Castoe T.A."/>
            <person name="Crawford N.G."/>
            <person name="Densmore L.D."/>
            <person name="Drew J.C."/>
            <person name="Edwards S.V."/>
            <person name="Faircloth B.C."/>
            <person name="Fujita M.K."/>
            <person name="Greenwold M.J."/>
            <person name="Hoffmann F.G."/>
            <person name="Howard J.M."/>
            <person name="Iguchi T."/>
            <person name="Janes D.E."/>
            <person name="Khan S.Y."/>
            <person name="Kohno S."/>
            <person name="de Koning A.J."/>
            <person name="Lance S.L."/>
            <person name="McCarthy F.M."/>
            <person name="McCormack J.E."/>
            <person name="Merchant M.E."/>
            <person name="Peterson D.G."/>
            <person name="Pollock D.D."/>
            <person name="Pourmand N."/>
            <person name="Raney B.J."/>
            <person name="Roessler K.A."/>
            <person name="Sanford J.R."/>
            <person name="Sawyer R.H."/>
            <person name="Schmidt C.J."/>
            <person name="Triplett E.W."/>
            <person name="Tuberville T.D."/>
            <person name="Venegas-Anaya M."/>
            <person name="Howard J.T."/>
            <person name="Jarvis E.D."/>
            <person name="Guillette L.J.Jr."/>
            <person name="Glenn T.C."/>
            <person name="Green R.E."/>
            <person name="Ray D.A."/>
        </authorList>
    </citation>
    <scope>NUCLEOTIDE SEQUENCE [LARGE SCALE GENOMIC DNA]</scope>
    <source>
        <strain evidence="23">KSC_2009_1</strain>
    </source>
</reference>
<dbReference type="FunFam" id="1.10.10.60:FF:000026">
    <property type="entry name" value="Nuclear receptor corepressor 2 isoform 1"/>
    <property type="match status" value="1"/>
</dbReference>
<feature type="region of interest" description="Disordered" evidence="19">
    <location>
        <begin position="2081"/>
        <end position="2100"/>
    </location>
</feature>
<feature type="compositionally biased region" description="Low complexity" evidence="19">
    <location>
        <begin position="1867"/>
        <end position="1878"/>
    </location>
</feature>
<dbReference type="InterPro" id="IPR051571">
    <property type="entry name" value="N-CoR_corepressor"/>
</dbReference>
<keyword evidence="10" id="KW-0805">Transcription regulation</keyword>
<feature type="domain" description="Myb-like" evidence="20">
    <location>
        <begin position="622"/>
        <end position="672"/>
    </location>
</feature>
<dbReference type="SMART" id="SM00717">
    <property type="entry name" value="SANT"/>
    <property type="match status" value="2"/>
</dbReference>
<protein>
    <recommendedName>
        <fullName evidence="16">Nuclear receptor corepressor 1</fullName>
    </recommendedName>
</protein>
<feature type="region of interest" description="Disordered" evidence="19">
    <location>
        <begin position="1"/>
        <end position="105"/>
    </location>
</feature>
<dbReference type="Gene3D" id="1.20.58.1880">
    <property type="match status" value="1"/>
</dbReference>
<evidence type="ECO:0000259" key="22">
    <source>
        <dbReference type="PROSITE" id="PS51294"/>
    </source>
</evidence>
<evidence type="ECO:0000256" key="19">
    <source>
        <dbReference type="SAM" id="MobiDB-lite"/>
    </source>
</evidence>
<evidence type="ECO:0000313" key="23">
    <source>
        <dbReference type="EMBL" id="KYO33796.1"/>
    </source>
</evidence>
<dbReference type="GO" id="GO:0000122">
    <property type="term" value="P:negative regulation of transcription by RNA polymerase II"/>
    <property type="evidence" value="ECO:0007669"/>
    <property type="project" value="UniProtKB-ARBA"/>
</dbReference>
<evidence type="ECO:0000313" key="24">
    <source>
        <dbReference type="Proteomes" id="UP000050525"/>
    </source>
</evidence>
<evidence type="ECO:0000256" key="16">
    <source>
        <dbReference type="ARBA" id="ARBA00044171"/>
    </source>
</evidence>
<feature type="compositionally biased region" description="Polar residues" evidence="19">
    <location>
        <begin position="1982"/>
        <end position="2003"/>
    </location>
</feature>
<evidence type="ECO:0000256" key="17">
    <source>
        <dbReference type="ARBA" id="ARBA00054129"/>
    </source>
</evidence>
<evidence type="ECO:0000256" key="10">
    <source>
        <dbReference type="ARBA" id="ARBA00023015"/>
    </source>
</evidence>
<feature type="region of interest" description="Disordered" evidence="19">
    <location>
        <begin position="679"/>
        <end position="866"/>
    </location>
</feature>
<feature type="compositionally biased region" description="Basic and acidic residues" evidence="19">
    <location>
        <begin position="212"/>
        <end position="221"/>
    </location>
</feature>
<evidence type="ECO:0000256" key="8">
    <source>
        <dbReference type="ARBA" id="ARBA00022853"/>
    </source>
</evidence>
<keyword evidence="3" id="KW-0678">Repressor</keyword>
<feature type="region of interest" description="Disordered" evidence="19">
    <location>
        <begin position="496"/>
        <end position="637"/>
    </location>
</feature>
<feature type="domain" description="SANT" evidence="21">
    <location>
        <begin position="625"/>
        <end position="676"/>
    </location>
</feature>
<feature type="compositionally biased region" description="Basic and acidic residues" evidence="19">
    <location>
        <begin position="811"/>
        <end position="829"/>
    </location>
</feature>
<keyword evidence="11" id="KW-0175">Coiled coil</keyword>
<dbReference type="InterPro" id="IPR017884">
    <property type="entry name" value="SANT_dom"/>
</dbReference>
<keyword evidence="15" id="KW-0539">Nucleus</keyword>
<dbReference type="Gene3D" id="1.20.5.430">
    <property type="match status" value="1"/>
</dbReference>
<feature type="compositionally biased region" description="Basic and acidic residues" evidence="19">
    <location>
        <begin position="792"/>
        <end position="803"/>
    </location>
</feature>
<evidence type="ECO:0000256" key="13">
    <source>
        <dbReference type="ARBA" id="ARBA00023125"/>
    </source>
</evidence>
<keyword evidence="23" id="KW-0675">Receptor</keyword>
<dbReference type="FunFam" id="1.20.5.430:FF:000001">
    <property type="entry name" value="Nuclear receptor corepressor 2 isoform 1"/>
    <property type="match status" value="1"/>
</dbReference>
<dbReference type="GO" id="GO:0003714">
    <property type="term" value="F:transcription corepressor activity"/>
    <property type="evidence" value="ECO:0007669"/>
    <property type="project" value="TreeGrafter"/>
</dbReference>
<feature type="compositionally biased region" description="Basic and acidic residues" evidence="19">
    <location>
        <begin position="76"/>
        <end position="87"/>
    </location>
</feature>
<dbReference type="PROSITE" id="PS50090">
    <property type="entry name" value="MYB_LIKE"/>
    <property type="match status" value="1"/>
</dbReference>
<evidence type="ECO:0000256" key="14">
    <source>
        <dbReference type="ARBA" id="ARBA00023163"/>
    </source>
</evidence>
<proteinExistence type="inferred from homology"/>
<dbReference type="PROSITE" id="PS51293">
    <property type="entry name" value="SANT"/>
    <property type="match status" value="2"/>
</dbReference>
<feature type="region of interest" description="Disordered" evidence="19">
    <location>
        <begin position="138"/>
        <end position="177"/>
    </location>
</feature>
<feature type="compositionally biased region" description="Polar residues" evidence="19">
    <location>
        <begin position="835"/>
        <end position="844"/>
    </location>
</feature>
<dbReference type="InterPro" id="IPR017930">
    <property type="entry name" value="Myb_dom"/>
</dbReference>
<dbReference type="eggNOG" id="KOG1878">
    <property type="taxonomic scope" value="Eukaryota"/>
</dbReference>
<feature type="region of interest" description="Disordered" evidence="19">
    <location>
        <begin position="1982"/>
        <end position="2070"/>
    </location>
</feature>
<dbReference type="PANTHER" id="PTHR13992:SF5">
    <property type="entry name" value="NUCLEAR RECEPTOR COREPRESSOR 1"/>
    <property type="match status" value="1"/>
</dbReference>
<comment type="subcellular location">
    <subcellularLocation>
        <location evidence="1">Nucleus</location>
    </subcellularLocation>
</comment>
<accession>A0A151NAI5</accession>
<comment type="function">
    <text evidence="17">Mediates transcriptional repression by certain nuclear receptors. Part of a complex which promotes histone deacetylation and the formation of repressive chromatin structures which may impede the access of basal transcription factors. Participates in the transcriptional repressor activity produced by BCL6. Recruited by ZBTB7A to the androgen response elements/ARE on target genes, negatively regulates androgen receptor signaling and androgen-induced cell proliferation. Mediates the NR1D1-dependent repression and circadian regulation of TSHB expression. The NCOR1-HDAC3 complex regulates the circadian expression of the core clock gene ARTNL/BMAL1 and the genes involved in lipid metabolism in the liver.</text>
</comment>